<dbReference type="HAMAP" id="MF_00187">
    <property type="entry name" value="FdhD"/>
    <property type="match status" value="1"/>
</dbReference>
<dbReference type="OrthoDB" id="3197277at2"/>
<feature type="active site" description="Cysteine persulfide intermediate" evidence="3">
    <location>
        <position position="133"/>
    </location>
</feature>
<dbReference type="GO" id="GO:0016783">
    <property type="term" value="F:sulfurtransferase activity"/>
    <property type="evidence" value="ECO:0007669"/>
    <property type="project" value="InterPro"/>
</dbReference>
<sequence length="302" mass="31436">MRRQLSPAALPSRRSSLRNRASVTARQTRATVARLAVRGGVRASGERTLPEEAPVALSFGGTTQAVMMATPDDLLDFGYGFALTEAIAGSGADIEAIEIVEAGEGYDVQMQLADSRQAALAARRRRMAGPVGCGLCGIESIDEALRQLPERSALEAQFTAGDIRAALGSLGAGQKLRAETGAVHAAGFYRPGEGMVMVREDVGRHNALDKLIGGLARAGQNTAGGAIVITSRVSVDMVQKTVIAGSPVLIAVSTPTALSVRTAEAAGLTLIAIARGEDFEIFTRPDRITSGRTTHGVESDVA</sequence>
<dbReference type="GO" id="GO:0006777">
    <property type="term" value="P:Mo-molybdopterin cofactor biosynthetic process"/>
    <property type="evidence" value="ECO:0007669"/>
    <property type="project" value="UniProtKB-UniRule"/>
</dbReference>
<dbReference type="InterPro" id="IPR003786">
    <property type="entry name" value="FdhD"/>
</dbReference>
<dbReference type="AlphaFoldDB" id="A0A317PSY3"/>
<gene>
    <name evidence="3" type="primary">fdhD</name>
    <name evidence="5" type="ORF">DFR52_101564</name>
</gene>
<name>A0A317PSY3_9HYPH</name>
<keyword evidence="1 3" id="KW-0963">Cytoplasm</keyword>
<dbReference type="Gene3D" id="3.40.140.10">
    <property type="entry name" value="Cytidine Deaminase, domain 2"/>
    <property type="match status" value="1"/>
</dbReference>
<evidence type="ECO:0000256" key="3">
    <source>
        <dbReference type="HAMAP-Rule" id="MF_00187"/>
    </source>
</evidence>
<comment type="function">
    <text evidence="3">Required for formate dehydrogenase (FDH) activity. Acts as a sulfur carrier protein that transfers sulfur from IscS to the molybdenum cofactor prior to its insertion into FDH.</text>
</comment>
<dbReference type="Proteomes" id="UP000246352">
    <property type="component" value="Unassembled WGS sequence"/>
</dbReference>
<dbReference type="PANTHER" id="PTHR30592">
    <property type="entry name" value="FORMATE DEHYDROGENASE"/>
    <property type="match status" value="1"/>
</dbReference>
<keyword evidence="6" id="KW-1185">Reference proteome</keyword>
<dbReference type="EMBL" id="QGTR01000001">
    <property type="protein sequence ID" value="PWW03875.1"/>
    <property type="molecule type" value="Genomic_DNA"/>
</dbReference>
<evidence type="ECO:0000313" key="5">
    <source>
        <dbReference type="EMBL" id="PWW03875.1"/>
    </source>
</evidence>
<dbReference type="PANTHER" id="PTHR30592:SF1">
    <property type="entry name" value="SULFUR CARRIER PROTEIN FDHD"/>
    <property type="match status" value="1"/>
</dbReference>
<keyword evidence="2 3" id="KW-0501">Molybdenum cofactor biosynthesis</keyword>
<dbReference type="GO" id="GO:0005737">
    <property type="term" value="C:cytoplasm"/>
    <property type="evidence" value="ECO:0007669"/>
    <property type="project" value="UniProtKB-SubCell"/>
</dbReference>
<comment type="caution">
    <text evidence="3">Lacks conserved residue(s) required for the propagation of feature annotation.</text>
</comment>
<comment type="similarity">
    <text evidence="3">Belongs to the FdhD family.</text>
</comment>
<accession>A0A317PSY3</accession>
<comment type="subcellular location">
    <subcellularLocation>
        <location evidence="3">Cytoplasm</location>
    </subcellularLocation>
</comment>
<proteinExistence type="inferred from homology"/>
<dbReference type="GO" id="GO:0097163">
    <property type="term" value="F:sulfur carrier activity"/>
    <property type="evidence" value="ECO:0007669"/>
    <property type="project" value="UniProtKB-UniRule"/>
</dbReference>
<evidence type="ECO:0000256" key="1">
    <source>
        <dbReference type="ARBA" id="ARBA00022490"/>
    </source>
</evidence>
<feature type="region of interest" description="Disordered" evidence="4">
    <location>
        <begin position="1"/>
        <end position="23"/>
    </location>
</feature>
<dbReference type="Pfam" id="PF02634">
    <property type="entry name" value="FdhD-NarQ"/>
    <property type="match status" value="1"/>
</dbReference>
<comment type="caution">
    <text evidence="5">The sequence shown here is derived from an EMBL/GenBank/DDBJ whole genome shotgun (WGS) entry which is preliminary data.</text>
</comment>
<dbReference type="PIRSF" id="PIRSF015626">
    <property type="entry name" value="FdhD"/>
    <property type="match status" value="1"/>
</dbReference>
<dbReference type="SUPFAM" id="SSF53927">
    <property type="entry name" value="Cytidine deaminase-like"/>
    <property type="match status" value="1"/>
</dbReference>
<organism evidence="5 6">
    <name type="scientific">Hoeflea marina</name>
    <dbReference type="NCBI Taxonomy" id="274592"/>
    <lineage>
        <taxon>Bacteria</taxon>
        <taxon>Pseudomonadati</taxon>
        <taxon>Pseudomonadota</taxon>
        <taxon>Alphaproteobacteria</taxon>
        <taxon>Hyphomicrobiales</taxon>
        <taxon>Rhizobiaceae</taxon>
        <taxon>Hoeflea</taxon>
    </lineage>
</organism>
<dbReference type="Gene3D" id="3.10.20.10">
    <property type="match status" value="1"/>
</dbReference>
<dbReference type="InterPro" id="IPR016193">
    <property type="entry name" value="Cytidine_deaminase-like"/>
</dbReference>
<protein>
    <recommendedName>
        <fullName evidence="3">Sulfur carrier protein FdhD</fullName>
    </recommendedName>
</protein>
<evidence type="ECO:0000256" key="2">
    <source>
        <dbReference type="ARBA" id="ARBA00023150"/>
    </source>
</evidence>
<dbReference type="NCBIfam" id="TIGR00129">
    <property type="entry name" value="fdhD_narQ"/>
    <property type="match status" value="1"/>
</dbReference>
<evidence type="ECO:0000256" key="4">
    <source>
        <dbReference type="SAM" id="MobiDB-lite"/>
    </source>
</evidence>
<reference evidence="5 6" key="1">
    <citation type="submission" date="2018-05" db="EMBL/GenBank/DDBJ databases">
        <title>Genomic Encyclopedia of Type Strains, Phase IV (KMG-IV): sequencing the most valuable type-strain genomes for metagenomic binning, comparative biology and taxonomic classification.</title>
        <authorList>
            <person name="Goeker M."/>
        </authorList>
    </citation>
    <scope>NUCLEOTIDE SEQUENCE [LARGE SCALE GENOMIC DNA]</scope>
    <source>
        <strain evidence="5 6">DSM 16791</strain>
    </source>
</reference>
<evidence type="ECO:0000313" key="6">
    <source>
        <dbReference type="Proteomes" id="UP000246352"/>
    </source>
</evidence>